<dbReference type="OrthoDB" id="9878203at2"/>
<reference evidence="3 4" key="1">
    <citation type="submission" date="2019-02" db="EMBL/GenBank/DDBJ databases">
        <title>Deep-cultivation of Planctomycetes and their phenomic and genomic characterization uncovers novel biology.</title>
        <authorList>
            <person name="Wiegand S."/>
            <person name="Jogler M."/>
            <person name="Boedeker C."/>
            <person name="Pinto D."/>
            <person name="Vollmers J."/>
            <person name="Rivas-Marin E."/>
            <person name="Kohn T."/>
            <person name="Peeters S.H."/>
            <person name="Heuer A."/>
            <person name="Rast P."/>
            <person name="Oberbeckmann S."/>
            <person name="Bunk B."/>
            <person name="Jeske O."/>
            <person name="Meyerdierks A."/>
            <person name="Storesund J.E."/>
            <person name="Kallscheuer N."/>
            <person name="Luecker S."/>
            <person name="Lage O.M."/>
            <person name="Pohl T."/>
            <person name="Merkel B.J."/>
            <person name="Hornburger P."/>
            <person name="Mueller R.-W."/>
            <person name="Bruemmer F."/>
            <person name="Labrenz M."/>
            <person name="Spormann A.M."/>
            <person name="Op den Camp H."/>
            <person name="Overmann J."/>
            <person name="Amann R."/>
            <person name="Jetten M.S.M."/>
            <person name="Mascher T."/>
            <person name="Medema M.H."/>
            <person name="Devos D.P."/>
            <person name="Kaster A.-K."/>
            <person name="Ovreas L."/>
            <person name="Rohde M."/>
            <person name="Galperin M.Y."/>
            <person name="Jogler C."/>
        </authorList>
    </citation>
    <scope>NUCLEOTIDE SEQUENCE [LARGE SCALE GENOMIC DNA]</scope>
    <source>
        <strain evidence="3 4">ElP</strain>
    </source>
</reference>
<name>A0A518H981_9BACT</name>
<dbReference type="RefSeq" id="WP_145275164.1">
    <property type="nucleotide sequence ID" value="NZ_CP036426.1"/>
</dbReference>
<dbReference type="AlphaFoldDB" id="A0A518H981"/>
<evidence type="ECO:0000313" key="4">
    <source>
        <dbReference type="Proteomes" id="UP000317835"/>
    </source>
</evidence>
<keyword evidence="4" id="KW-1185">Reference proteome</keyword>
<evidence type="ECO:0000256" key="1">
    <source>
        <dbReference type="SAM" id="Coils"/>
    </source>
</evidence>
<gene>
    <name evidence="3" type="ORF">ElP_53410</name>
</gene>
<dbReference type="KEGG" id="tpla:ElP_53410"/>
<dbReference type="EMBL" id="CP036426">
    <property type="protein sequence ID" value="QDV37402.1"/>
    <property type="molecule type" value="Genomic_DNA"/>
</dbReference>
<dbReference type="Proteomes" id="UP000317835">
    <property type="component" value="Chromosome"/>
</dbReference>
<proteinExistence type="predicted"/>
<feature type="compositionally biased region" description="Basic and acidic residues" evidence="2">
    <location>
        <begin position="178"/>
        <end position="187"/>
    </location>
</feature>
<protein>
    <submittedName>
        <fullName evidence="3">Uncharacterized protein</fullName>
    </submittedName>
</protein>
<accession>A0A518H981</accession>
<organism evidence="3 4">
    <name type="scientific">Tautonia plasticadhaerens</name>
    <dbReference type="NCBI Taxonomy" id="2527974"/>
    <lineage>
        <taxon>Bacteria</taxon>
        <taxon>Pseudomonadati</taxon>
        <taxon>Planctomycetota</taxon>
        <taxon>Planctomycetia</taxon>
        <taxon>Isosphaerales</taxon>
        <taxon>Isosphaeraceae</taxon>
        <taxon>Tautonia</taxon>
    </lineage>
</organism>
<evidence type="ECO:0000313" key="3">
    <source>
        <dbReference type="EMBL" id="QDV37402.1"/>
    </source>
</evidence>
<feature type="coiled-coil region" evidence="1">
    <location>
        <begin position="3"/>
        <end position="30"/>
    </location>
</feature>
<sequence length="433" mass="46704">MAEPTRDDRIEQLEKELKELKARASLETERQTQDTLAMKAMVDALKDQAVSQYALASSQAQAPFAELQGIKEGLAGLSLPEGKEGTVKVSAGTPGAGLLRSKRPMLQLLDDVAAELIPYCQGGAVLMTKDRLAQADSAMLTLKRIDDQRKRLTDVLVIAQADLDRMAEEEGEEASELEGGRGLDEAGPRALTPAFPAGIAGAYALGTALDTVNNLAKILRADRRLDVFGADSEAENLLVHLLEARSLQSKDNPFIANPGATGEKAMTIAESLLESLGEFGEAARRAGVLLERIKGLSDSIARDHPDDPAWQARRPPEANVVLLKAVIDDAASLLDGLNPTKKLDEFAALLSGKAIAEGARDKLHLFLDVKAQTIQVTESRRFSGDRILATGEVQVAYRILDSDGTPIRSGVILKASKSEDSRFDRLEILKWPQ</sequence>
<feature type="region of interest" description="Disordered" evidence="2">
    <location>
        <begin position="167"/>
        <end position="188"/>
    </location>
</feature>
<keyword evidence="1" id="KW-0175">Coiled coil</keyword>
<evidence type="ECO:0000256" key="2">
    <source>
        <dbReference type="SAM" id="MobiDB-lite"/>
    </source>
</evidence>